<dbReference type="EMBL" id="CM037616">
    <property type="protein sequence ID" value="KAH7993832.1"/>
    <property type="molecule type" value="Genomic_DNA"/>
</dbReference>
<sequence length="123" mass="13826">MDRMKKIKRQLSMTLRGSRTVEKNLNEPINIEENNSSDNGPTVKSVRPGTSRSVHAFLHQYAGTFRRPRLAISRSLSTHLNRTARLGDYCSSHLARKDSLLWVGAVPIPVGLKEDVLESQLTD</sequence>
<protein>
    <submittedName>
        <fullName evidence="1">Uncharacterized protein</fullName>
    </submittedName>
</protein>
<accession>A0ACB8EMS5</accession>
<gene>
    <name evidence="1" type="ORF">K3G42_032421</name>
</gene>
<proteinExistence type="predicted"/>
<comment type="caution">
    <text evidence="1">The sequence shown here is derived from an EMBL/GenBank/DDBJ whole genome shotgun (WGS) entry which is preliminary data.</text>
</comment>
<evidence type="ECO:0000313" key="1">
    <source>
        <dbReference type="EMBL" id="KAH7993832.1"/>
    </source>
</evidence>
<keyword evidence="2" id="KW-1185">Reference proteome</keyword>
<name>A0ACB8EMS5_9SAUR</name>
<reference evidence="1" key="1">
    <citation type="submission" date="2021-08" db="EMBL/GenBank/DDBJ databases">
        <title>The first chromosome-level gecko genome reveals the dynamic sex chromosomes of Neotropical dwarf geckos (Sphaerodactylidae: Sphaerodactylus).</title>
        <authorList>
            <person name="Pinto B.J."/>
            <person name="Keating S.E."/>
            <person name="Gamble T."/>
        </authorList>
    </citation>
    <scope>NUCLEOTIDE SEQUENCE</scope>
    <source>
        <strain evidence="1">TG3544</strain>
    </source>
</reference>
<dbReference type="Proteomes" id="UP000827872">
    <property type="component" value="Linkage Group LG03"/>
</dbReference>
<organism evidence="1 2">
    <name type="scientific">Sphaerodactylus townsendi</name>
    <dbReference type="NCBI Taxonomy" id="933632"/>
    <lineage>
        <taxon>Eukaryota</taxon>
        <taxon>Metazoa</taxon>
        <taxon>Chordata</taxon>
        <taxon>Craniata</taxon>
        <taxon>Vertebrata</taxon>
        <taxon>Euteleostomi</taxon>
        <taxon>Lepidosauria</taxon>
        <taxon>Squamata</taxon>
        <taxon>Bifurcata</taxon>
        <taxon>Gekkota</taxon>
        <taxon>Sphaerodactylidae</taxon>
        <taxon>Sphaerodactylus</taxon>
    </lineage>
</organism>
<evidence type="ECO:0000313" key="2">
    <source>
        <dbReference type="Proteomes" id="UP000827872"/>
    </source>
</evidence>